<dbReference type="AlphaFoldDB" id="A0A8S2VZ31"/>
<proteinExistence type="predicted"/>
<reference evidence="1" key="1">
    <citation type="submission" date="2021-02" db="EMBL/GenBank/DDBJ databases">
        <authorList>
            <person name="Nowell W R."/>
        </authorList>
    </citation>
    <scope>NUCLEOTIDE SEQUENCE</scope>
</reference>
<name>A0A8S2VZ31_9BILA</name>
<feature type="non-terminal residue" evidence="1">
    <location>
        <position position="1"/>
    </location>
</feature>
<gene>
    <name evidence="1" type="ORF">GIL414_LOCUS31205</name>
</gene>
<accession>A0A8S2VZ31</accession>
<evidence type="ECO:0000313" key="1">
    <source>
        <dbReference type="EMBL" id="CAF4423350.1"/>
    </source>
</evidence>
<evidence type="ECO:0000313" key="2">
    <source>
        <dbReference type="Proteomes" id="UP000681720"/>
    </source>
</evidence>
<dbReference type="Proteomes" id="UP000681720">
    <property type="component" value="Unassembled WGS sequence"/>
</dbReference>
<sequence>ENRLIPLTDVHFVRRAANQHQRVLQSLENNPQIKSICGIVRPSPLNDLRNFISSSSLPGDVMHDFFEGNY</sequence>
<dbReference type="EMBL" id="CAJOBJ010062369">
    <property type="protein sequence ID" value="CAF4423350.1"/>
    <property type="molecule type" value="Genomic_DNA"/>
</dbReference>
<organism evidence="1 2">
    <name type="scientific">Rotaria magnacalcarata</name>
    <dbReference type="NCBI Taxonomy" id="392030"/>
    <lineage>
        <taxon>Eukaryota</taxon>
        <taxon>Metazoa</taxon>
        <taxon>Spiralia</taxon>
        <taxon>Gnathifera</taxon>
        <taxon>Rotifera</taxon>
        <taxon>Eurotatoria</taxon>
        <taxon>Bdelloidea</taxon>
        <taxon>Philodinida</taxon>
        <taxon>Philodinidae</taxon>
        <taxon>Rotaria</taxon>
    </lineage>
</organism>
<comment type="caution">
    <text evidence="1">The sequence shown here is derived from an EMBL/GenBank/DDBJ whole genome shotgun (WGS) entry which is preliminary data.</text>
</comment>
<protein>
    <submittedName>
        <fullName evidence="1">Uncharacterized protein</fullName>
    </submittedName>
</protein>